<evidence type="ECO:0000313" key="3">
    <source>
        <dbReference type="EMBL" id="CAE8595979.1"/>
    </source>
</evidence>
<evidence type="ECO:0000256" key="1">
    <source>
        <dbReference type="SAM" id="MobiDB-lite"/>
    </source>
</evidence>
<sequence length="189" mass="20747">MALWLLGFCAALAVVLLLLYLIVFREATPRKKAKEEDGDAADHDRPLNQEPWCPQLEVKNWKEVGLFDGCPWSFDRCGSAQEVVERIWNVPVCKRLRGGHEALLSRVKEVLVARVQLVVPKEVYFCVIYQLANGSELFGGPPTEHTVGLDLVDDAPTSAEISPAEDSGLRNRRRQTSGGGSRSGGGASC</sequence>
<evidence type="ECO:0000256" key="2">
    <source>
        <dbReference type="SAM" id="SignalP"/>
    </source>
</evidence>
<accession>A0A813EA93</accession>
<protein>
    <submittedName>
        <fullName evidence="3">Uncharacterized protein</fullName>
    </submittedName>
</protein>
<feature type="chain" id="PRO_5032790321" evidence="2">
    <location>
        <begin position="28"/>
        <end position="189"/>
    </location>
</feature>
<dbReference type="AlphaFoldDB" id="A0A813EA93"/>
<evidence type="ECO:0000313" key="4">
    <source>
        <dbReference type="Proteomes" id="UP000654075"/>
    </source>
</evidence>
<dbReference type="Proteomes" id="UP000654075">
    <property type="component" value="Unassembled WGS sequence"/>
</dbReference>
<feature type="signal peptide" evidence="2">
    <location>
        <begin position="1"/>
        <end position="27"/>
    </location>
</feature>
<gene>
    <name evidence="3" type="ORF">PGLA1383_LOCUS14457</name>
</gene>
<feature type="non-terminal residue" evidence="3">
    <location>
        <position position="1"/>
    </location>
</feature>
<feature type="compositionally biased region" description="Gly residues" evidence="1">
    <location>
        <begin position="177"/>
        <end position="189"/>
    </location>
</feature>
<proteinExistence type="predicted"/>
<keyword evidence="4" id="KW-1185">Reference proteome</keyword>
<feature type="region of interest" description="Disordered" evidence="1">
    <location>
        <begin position="158"/>
        <end position="189"/>
    </location>
</feature>
<dbReference type="EMBL" id="CAJNNV010008266">
    <property type="protein sequence ID" value="CAE8595979.1"/>
    <property type="molecule type" value="Genomic_DNA"/>
</dbReference>
<comment type="caution">
    <text evidence="3">The sequence shown here is derived from an EMBL/GenBank/DDBJ whole genome shotgun (WGS) entry which is preliminary data.</text>
</comment>
<organism evidence="3 4">
    <name type="scientific">Polarella glacialis</name>
    <name type="common">Dinoflagellate</name>
    <dbReference type="NCBI Taxonomy" id="89957"/>
    <lineage>
        <taxon>Eukaryota</taxon>
        <taxon>Sar</taxon>
        <taxon>Alveolata</taxon>
        <taxon>Dinophyceae</taxon>
        <taxon>Suessiales</taxon>
        <taxon>Suessiaceae</taxon>
        <taxon>Polarella</taxon>
    </lineage>
</organism>
<keyword evidence="2" id="KW-0732">Signal</keyword>
<name>A0A813EA93_POLGL</name>
<reference evidence="3" key="1">
    <citation type="submission" date="2021-02" db="EMBL/GenBank/DDBJ databases">
        <authorList>
            <person name="Dougan E. K."/>
            <person name="Rhodes N."/>
            <person name="Thang M."/>
            <person name="Chan C."/>
        </authorList>
    </citation>
    <scope>NUCLEOTIDE SEQUENCE</scope>
</reference>